<gene>
    <name evidence="4" type="ORF">MJA45_20330</name>
</gene>
<dbReference type="InterPro" id="IPR000644">
    <property type="entry name" value="CBS_dom"/>
</dbReference>
<dbReference type="SUPFAM" id="SSF54631">
    <property type="entry name" value="CBS-domain pair"/>
    <property type="match status" value="1"/>
</dbReference>
<dbReference type="SUPFAM" id="SSF54637">
    <property type="entry name" value="Thioesterase/thiol ester dehydrase-isomerase"/>
    <property type="match status" value="1"/>
</dbReference>
<dbReference type="PANTHER" id="PTHR43080:SF2">
    <property type="entry name" value="CBS DOMAIN-CONTAINING PROTEIN"/>
    <property type="match status" value="1"/>
</dbReference>
<dbReference type="SUPFAM" id="SSF75138">
    <property type="entry name" value="HprK N-terminal domain-like"/>
    <property type="match status" value="1"/>
</dbReference>
<dbReference type="InterPro" id="IPR006683">
    <property type="entry name" value="Thioestr_dom"/>
</dbReference>
<dbReference type="Gene3D" id="3.10.580.10">
    <property type="entry name" value="CBS-domain"/>
    <property type="match status" value="2"/>
</dbReference>
<proteinExistence type="predicted"/>
<dbReference type="PANTHER" id="PTHR43080">
    <property type="entry name" value="CBS DOMAIN-CONTAINING PROTEIN CBSX3, MITOCHONDRIAL"/>
    <property type="match status" value="1"/>
</dbReference>
<dbReference type="RefSeq" id="WP_315603724.1">
    <property type="nucleotide sequence ID" value="NZ_CP130318.1"/>
</dbReference>
<dbReference type="InterPro" id="IPR010766">
    <property type="entry name" value="DRTGG"/>
</dbReference>
<keyword evidence="1 2" id="KW-0129">CBS domain</keyword>
<dbReference type="InterPro" id="IPR028979">
    <property type="entry name" value="Ser_kin/Pase_Hpr-like_N_sf"/>
</dbReference>
<dbReference type="Gene3D" id="1.10.10.10">
    <property type="entry name" value="Winged helix-like DNA-binding domain superfamily/Winged helix DNA-binding domain"/>
    <property type="match status" value="1"/>
</dbReference>
<dbReference type="CDD" id="cd03443">
    <property type="entry name" value="PaaI_thioesterase"/>
    <property type="match status" value="1"/>
</dbReference>
<feature type="domain" description="CBS" evidence="3">
    <location>
        <begin position="264"/>
        <end position="322"/>
    </location>
</feature>
<dbReference type="Gene3D" id="3.40.1390.20">
    <property type="entry name" value="HprK N-terminal domain-like"/>
    <property type="match status" value="1"/>
</dbReference>
<evidence type="ECO:0000259" key="3">
    <source>
        <dbReference type="PROSITE" id="PS51371"/>
    </source>
</evidence>
<dbReference type="Pfam" id="PF03061">
    <property type="entry name" value="4HBT"/>
    <property type="match status" value="1"/>
</dbReference>
<keyword evidence="5" id="KW-1185">Reference proteome</keyword>
<dbReference type="Pfam" id="PF00571">
    <property type="entry name" value="CBS"/>
    <property type="match status" value="2"/>
</dbReference>
<dbReference type="CDD" id="cd04596">
    <property type="entry name" value="CBS_pair_DRTGG_assoc"/>
    <property type="match status" value="1"/>
</dbReference>
<evidence type="ECO:0000256" key="1">
    <source>
        <dbReference type="ARBA" id="ARBA00023122"/>
    </source>
</evidence>
<dbReference type="Gene3D" id="3.10.129.10">
    <property type="entry name" value="Hotdog Thioesterase"/>
    <property type="match status" value="1"/>
</dbReference>
<dbReference type="InterPro" id="IPR051257">
    <property type="entry name" value="Diverse_CBS-Domain"/>
</dbReference>
<reference evidence="4 5" key="1">
    <citation type="submission" date="2022-02" db="EMBL/GenBank/DDBJ databases">
        <title>Paenibacillus sp. MBLB1776 Whole Genome Shotgun Sequencing.</title>
        <authorList>
            <person name="Hwang C.Y."/>
            <person name="Cho E.-S."/>
            <person name="Seo M.-J."/>
        </authorList>
    </citation>
    <scope>NUCLEOTIDE SEQUENCE [LARGE SCALE GENOMIC DNA]</scope>
    <source>
        <strain evidence="4 5">MBLB1776</strain>
    </source>
</reference>
<dbReference type="SMART" id="SM00116">
    <property type="entry name" value="CBS"/>
    <property type="match status" value="2"/>
</dbReference>
<dbReference type="InterPro" id="IPR036388">
    <property type="entry name" value="WH-like_DNA-bd_sf"/>
</dbReference>
<dbReference type="KEGG" id="paun:MJA45_20330"/>
<evidence type="ECO:0000313" key="5">
    <source>
        <dbReference type="Proteomes" id="UP001305702"/>
    </source>
</evidence>
<organism evidence="4 5">
    <name type="scientific">Paenibacillus aurantius</name>
    <dbReference type="NCBI Taxonomy" id="2918900"/>
    <lineage>
        <taxon>Bacteria</taxon>
        <taxon>Bacillati</taxon>
        <taxon>Bacillota</taxon>
        <taxon>Bacilli</taxon>
        <taxon>Bacillales</taxon>
        <taxon>Paenibacillaceae</taxon>
        <taxon>Paenibacillus</taxon>
    </lineage>
</organism>
<dbReference type="PROSITE" id="PS51371">
    <property type="entry name" value="CBS"/>
    <property type="match status" value="2"/>
</dbReference>
<dbReference type="Pfam" id="PF07085">
    <property type="entry name" value="DRTGG"/>
    <property type="match status" value="1"/>
</dbReference>
<name>A0AA96LD28_9BACL</name>
<dbReference type="EMBL" id="CP130318">
    <property type="protein sequence ID" value="WNQ09950.1"/>
    <property type="molecule type" value="Genomic_DNA"/>
</dbReference>
<dbReference type="InterPro" id="IPR029069">
    <property type="entry name" value="HotDog_dom_sf"/>
</dbReference>
<sequence length="446" mass="49492">MANVIHDGNLTKHEQILKHIEGLKVGSKISVRKIARDIQVSEGTAYRAIKDAENQGLVSTKERIGTVRVEKKLRRSIDRLTFAEVVNIVDGEVLGGSDGLDKGLSKFVIGAMEHEAMLRYIDAGSLLIVGNRESAHLLALKQGASVLITGGFDTSPEAKALANEKGLPIISSSYDTFTVASMINRAIYDRLIKKKIMLVEDILSAPASVYALKASQKTEDWRKLLEETGHNRFPVVDEWNRVIGMVTSKDMVGAEPEQTIEKRMTRHPITVNLQTSVASAAHLMVWEGIELLPVVDEGRKMIGVISRKDVLKVLQYIQRQPQIGETFEDLAWSAFSEERDGEGQLVFRGRVTPQMTNHLGAVSAGVLTTVMTQAAYRAVQEHRKGDLVIDNISTYFLRPVQMESEIEIRPRLIEVSRKFGKIDIEIHSGGQTVCKAMLTAHMFDPT</sequence>
<evidence type="ECO:0000256" key="2">
    <source>
        <dbReference type="PROSITE-ProRule" id="PRU00703"/>
    </source>
</evidence>
<dbReference type="AlphaFoldDB" id="A0AA96LD28"/>
<dbReference type="InterPro" id="IPR036390">
    <property type="entry name" value="WH_DNA-bd_sf"/>
</dbReference>
<dbReference type="Proteomes" id="UP001305702">
    <property type="component" value="Chromosome"/>
</dbReference>
<protein>
    <submittedName>
        <fullName evidence="4">DRTGG domain-containing protein</fullName>
    </submittedName>
</protein>
<accession>A0AA96LD28</accession>
<evidence type="ECO:0000313" key="4">
    <source>
        <dbReference type="EMBL" id="WNQ09950.1"/>
    </source>
</evidence>
<dbReference type="SUPFAM" id="SSF46785">
    <property type="entry name" value="Winged helix' DNA-binding domain"/>
    <property type="match status" value="1"/>
</dbReference>
<feature type="domain" description="CBS" evidence="3">
    <location>
        <begin position="204"/>
        <end position="262"/>
    </location>
</feature>
<dbReference type="InterPro" id="IPR046342">
    <property type="entry name" value="CBS_dom_sf"/>
</dbReference>